<dbReference type="Proteomes" id="UP001138793">
    <property type="component" value="Unassembled WGS sequence"/>
</dbReference>
<dbReference type="SUPFAM" id="SSF46894">
    <property type="entry name" value="C-terminal effector domain of the bipartite response regulators"/>
    <property type="match status" value="1"/>
</dbReference>
<dbReference type="SMART" id="SM00421">
    <property type="entry name" value="HTH_LUXR"/>
    <property type="match status" value="1"/>
</dbReference>
<dbReference type="EMBL" id="JAGGMB010000001">
    <property type="protein sequence ID" value="MBP2075906.1"/>
    <property type="molecule type" value="Genomic_DNA"/>
</dbReference>
<evidence type="ECO:0000313" key="5">
    <source>
        <dbReference type="EMBL" id="MBP2075906.1"/>
    </source>
</evidence>
<dbReference type="InterPro" id="IPR000792">
    <property type="entry name" value="Tscrpt_reg_LuxR_C"/>
</dbReference>
<evidence type="ECO:0000256" key="2">
    <source>
        <dbReference type="ARBA" id="ARBA00023125"/>
    </source>
</evidence>
<dbReference type="PANTHER" id="PTHR43214:SF41">
    <property type="entry name" value="NITRATE_NITRITE RESPONSE REGULATOR PROTEIN NARP"/>
    <property type="match status" value="1"/>
</dbReference>
<protein>
    <submittedName>
        <fullName evidence="5">DNA-binding NarL/FixJ family response regulator</fullName>
    </submittedName>
</protein>
<dbReference type="GO" id="GO:0006355">
    <property type="term" value="P:regulation of DNA-templated transcription"/>
    <property type="evidence" value="ECO:0007669"/>
    <property type="project" value="InterPro"/>
</dbReference>
<dbReference type="GO" id="GO:0003677">
    <property type="term" value="F:DNA binding"/>
    <property type="evidence" value="ECO:0007669"/>
    <property type="project" value="UniProtKB-KW"/>
</dbReference>
<evidence type="ECO:0000256" key="1">
    <source>
        <dbReference type="ARBA" id="ARBA00023015"/>
    </source>
</evidence>
<feature type="domain" description="HTH luxR-type" evidence="4">
    <location>
        <begin position="82"/>
        <end position="139"/>
    </location>
</feature>
<dbReference type="Pfam" id="PF00196">
    <property type="entry name" value="GerE"/>
    <property type="match status" value="1"/>
</dbReference>
<keyword evidence="1" id="KW-0805">Transcription regulation</keyword>
<dbReference type="OrthoDB" id="2720283at2"/>
<keyword evidence="3" id="KW-0804">Transcription</keyword>
<evidence type="ECO:0000259" key="4">
    <source>
        <dbReference type="SMART" id="SM00421"/>
    </source>
</evidence>
<proteinExistence type="predicted"/>
<accession>A0A9X0YPY0</accession>
<name>A0A9X0YPY0_9BACI</name>
<comment type="caution">
    <text evidence="5">The sequence shown here is derived from an EMBL/GenBank/DDBJ whole genome shotgun (WGS) entry which is preliminary data.</text>
</comment>
<gene>
    <name evidence="5" type="ORF">J2Z64_000117</name>
</gene>
<sequence length="154" mass="17652">MKIITIVAPSQLEASLSFIDAGSDSIIEKQNEIAGSVLQIMLSIQDAHYYIPSSMTAILLKRLAELKNDNFDLFRKRLLENDIPISTKESLVAYFLKKDLRNSEIAQRIQLREGTVKVHISQIYKKINIKGRENMVQYLNEIMSNHVRMEEASQ</sequence>
<dbReference type="InterPro" id="IPR039420">
    <property type="entry name" value="WalR-like"/>
</dbReference>
<keyword evidence="6" id="KW-1185">Reference proteome</keyword>
<dbReference type="AlphaFoldDB" id="A0A9X0YPY0"/>
<evidence type="ECO:0000313" key="6">
    <source>
        <dbReference type="Proteomes" id="UP001138793"/>
    </source>
</evidence>
<reference evidence="5" key="1">
    <citation type="submission" date="2021-03" db="EMBL/GenBank/DDBJ databases">
        <title>Genomic Encyclopedia of Type Strains, Phase IV (KMG-IV): sequencing the most valuable type-strain genomes for metagenomic binning, comparative biology and taxonomic classification.</title>
        <authorList>
            <person name="Goeker M."/>
        </authorList>
    </citation>
    <scope>NUCLEOTIDE SEQUENCE</scope>
    <source>
        <strain evidence="5">DSM 107338</strain>
    </source>
</reference>
<dbReference type="InterPro" id="IPR016032">
    <property type="entry name" value="Sig_transdc_resp-reg_C-effctor"/>
</dbReference>
<dbReference type="PANTHER" id="PTHR43214">
    <property type="entry name" value="TWO-COMPONENT RESPONSE REGULATOR"/>
    <property type="match status" value="1"/>
</dbReference>
<dbReference type="Gene3D" id="3.40.50.2300">
    <property type="match status" value="1"/>
</dbReference>
<evidence type="ECO:0000256" key="3">
    <source>
        <dbReference type="ARBA" id="ARBA00023163"/>
    </source>
</evidence>
<keyword evidence="2 5" id="KW-0238">DNA-binding</keyword>
<dbReference type="RefSeq" id="WP_149474864.1">
    <property type="nucleotide sequence ID" value="NZ_JAGGMB010000001.1"/>
</dbReference>
<organism evidence="5 6">
    <name type="scientific">Oceanobacillus polygoni</name>
    <dbReference type="NCBI Taxonomy" id="1235259"/>
    <lineage>
        <taxon>Bacteria</taxon>
        <taxon>Bacillati</taxon>
        <taxon>Bacillota</taxon>
        <taxon>Bacilli</taxon>
        <taxon>Bacillales</taxon>
        <taxon>Bacillaceae</taxon>
        <taxon>Oceanobacillus</taxon>
    </lineage>
</organism>